<dbReference type="AlphaFoldDB" id="A0A2P2QCN7"/>
<dbReference type="EMBL" id="GGEC01084268">
    <property type="protein sequence ID" value="MBX64752.1"/>
    <property type="molecule type" value="Transcribed_RNA"/>
</dbReference>
<proteinExistence type="predicted"/>
<reference evidence="1" key="1">
    <citation type="submission" date="2018-02" db="EMBL/GenBank/DDBJ databases">
        <title>Rhizophora mucronata_Transcriptome.</title>
        <authorList>
            <person name="Meera S.P."/>
            <person name="Sreeshan A."/>
            <person name="Augustine A."/>
        </authorList>
    </citation>
    <scope>NUCLEOTIDE SEQUENCE</scope>
    <source>
        <tissue evidence="1">Leaf</tissue>
    </source>
</reference>
<accession>A0A2P2QCN7</accession>
<evidence type="ECO:0000313" key="1">
    <source>
        <dbReference type="EMBL" id="MBX64752.1"/>
    </source>
</evidence>
<organism evidence="1">
    <name type="scientific">Rhizophora mucronata</name>
    <name type="common">Asiatic mangrove</name>
    <dbReference type="NCBI Taxonomy" id="61149"/>
    <lineage>
        <taxon>Eukaryota</taxon>
        <taxon>Viridiplantae</taxon>
        <taxon>Streptophyta</taxon>
        <taxon>Embryophyta</taxon>
        <taxon>Tracheophyta</taxon>
        <taxon>Spermatophyta</taxon>
        <taxon>Magnoliopsida</taxon>
        <taxon>eudicotyledons</taxon>
        <taxon>Gunneridae</taxon>
        <taxon>Pentapetalae</taxon>
        <taxon>rosids</taxon>
        <taxon>fabids</taxon>
        <taxon>Malpighiales</taxon>
        <taxon>Rhizophoraceae</taxon>
        <taxon>Rhizophora</taxon>
    </lineage>
</organism>
<name>A0A2P2QCN7_RHIMU</name>
<protein>
    <submittedName>
        <fullName evidence="1">Uncharacterized protein</fullName>
    </submittedName>
</protein>
<sequence length="56" mass="6589">MNLNKQEMELNNLKLPDKSAATIHSHEKTHTYKQQMNAIITELHLQLNINDFQEQT</sequence>